<evidence type="ECO:0000313" key="6">
    <source>
        <dbReference type="EMBL" id="BAH11197.1"/>
    </source>
</evidence>
<dbReference type="Pfam" id="PF01000">
    <property type="entry name" value="RNA_pol_A_bac"/>
    <property type="match status" value="1"/>
</dbReference>
<evidence type="ECO:0000256" key="1">
    <source>
        <dbReference type="ARBA" id="ARBA00022478"/>
    </source>
</evidence>
<dbReference type="InterPro" id="IPR011263">
    <property type="entry name" value="DNA-dir_RNA_pol_RpoA/D/Rpb3"/>
</dbReference>
<geneLocation type="plastid" evidence="4"/>
<evidence type="ECO:0000313" key="4">
    <source>
        <dbReference type="EMBL" id="ABY26821.1"/>
    </source>
</evidence>
<name>B2Y1Z1_WELMI</name>
<dbReference type="EMBL" id="KT347148">
    <property type="protein sequence ID" value="AMA21029.1"/>
    <property type="molecule type" value="Genomic_DNA"/>
</dbReference>
<dbReference type="SMART" id="SM00662">
    <property type="entry name" value="RPOLD"/>
    <property type="match status" value="1"/>
</dbReference>
<dbReference type="GO" id="GO:0006351">
    <property type="term" value="P:DNA-templated transcription"/>
    <property type="evidence" value="ECO:0007669"/>
    <property type="project" value="InterPro"/>
</dbReference>
<dbReference type="AlphaFoldDB" id="B2Y1Z1"/>
<dbReference type="Pfam" id="PF01193">
    <property type="entry name" value="RNA_pol_L"/>
    <property type="match status" value="1"/>
</dbReference>
<organism evidence="4">
    <name type="scientific">Welwitschia mirabilis</name>
    <name type="common">Tree tumbo</name>
    <name type="synonym">Welwitschia bainesii</name>
    <dbReference type="NCBI Taxonomy" id="3377"/>
    <lineage>
        <taxon>Eukaryota</taxon>
        <taxon>Viridiplantae</taxon>
        <taxon>Streptophyta</taxon>
        <taxon>Embryophyta</taxon>
        <taxon>Tracheophyta</taxon>
        <taxon>Spermatophyta</taxon>
        <taxon>Gnetopsida</taxon>
        <taxon>Gnetidae</taxon>
        <taxon>Welwitschiales</taxon>
        <taxon>Welwitschiaceae</taxon>
        <taxon>Welwitschia</taxon>
    </lineage>
</organism>
<dbReference type="InterPro" id="IPR011262">
    <property type="entry name" value="DNA-dir_RNA_pol_insert"/>
</dbReference>
<evidence type="ECO:0000313" key="5">
    <source>
        <dbReference type="EMBL" id="AMA21029.1"/>
    </source>
</evidence>
<dbReference type="EMBL" id="EU342371">
    <property type="protein sequence ID" value="ABY26821.1"/>
    <property type="molecule type" value="Genomic_DNA"/>
</dbReference>
<keyword evidence="2" id="KW-0804">Transcription</keyword>
<dbReference type="GO" id="GO:0046983">
    <property type="term" value="F:protein dimerization activity"/>
    <property type="evidence" value="ECO:0007669"/>
    <property type="project" value="InterPro"/>
</dbReference>
<keyword evidence="4" id="KW-0934">Plastid</keyword>
<evidence type="ECO:0000256" key="2">
    <source>
        <dbReference type="ARBA" id="ARBA00023163"/>
    </source>
</evidence>
<keyword evidence="1" id="KW-0240">DNA-directed RNA polymerase</keyword>
<reference evidence="6" key="1">
    <citation type="submission" date="2007-12" db="EMBL/GenBank/DDBJ databases">
        <authorList>
            <person name="Wu C."/>
            <person name="Chaw S."/>
        </authorList>
    </citation>
    <scope>NUCLEOTIDE SEQUENCE</scope>
</reference>
<dbReference type="EMBL" id="AP009568">
    <property type="protein sequence ID" value="BAH11197.1"/>
    <property type="molecule type" value="Genomic_DNA"/>
</dbReference>
<dbReference type="CDD" id="cd06928">
    <property type="entry name" value="RNAP_alpha_NTD"/>
    <property type="match status" value="1"/>
</dbReference>
<dbReference type="RefSeq" id="YP_001876608.1">
    <property type="nucleotide sequence ID" value="NC_010654.1"/>
</dbReference>
<reference evidence="5" key="4">
    <citation type="journal article" date="2016" name="Mol. Biol. Evol.">
        <title>Ginkgo and Welwitschia Mitogenomes Reveal Extreme Contrasts in Gymnosperm Mitochondrial Evolution.</title>
        <authorList>
            <person name="Guo W."/>
            <person name="Grewe F."/>
            <person name="Fan W."/>
            <person name="Young G.J."/>
            <person name="Knoop V."/>
            <person name="Palmer J.D."/>
            <person name="Mower J.P."/>
        </authorList>
    </citation>
    <scope>NUCLEOTIDE SEQUENCE</scope>
</reference>
<accession>B2Y1Z1</accession>
<gene>
    <name evidence="4" type="primary">rpoA</name>
</gene>
<dbReference type="SUPFAM" id="SSF55257">
    <property type="entry name" value="RBP11-like subunits of RNA polymerase"/>
    <property type="match status" value="1"/>
</dbReference>
<protein>
    <submittedName>
        <fullName evidence="6">RNA polymerase alpha chain</fullName>
    </submittedName>
    <submittedName>
        <fullName evidence="4">RNA polymerase alpha subunit</fullName>
    </submittedName>
</protein>
<dbReference type="Gene3D" id="3.30.1360.10">
    <property type="entry name" value="RNA polymerase, RBP11-like subunit"/>
    <property type="match status" value="1"/>
</dbReference>
<dbReference type="Gene3D" id="1.10.150.20">
    <property type="entry name" value="5' to 3' exonuclease, C-terminal subdomain"/>
    <property type="match status" value="1"/>
</dbReference>
<dbReference type="Gene3D" id="2.170.120.12">
    <property type="entry name" value="DNA-directed RNA polymerase, insert domain"/>
    <property type="match status" value="1"/>
</dbReference>
<dbReference type="InterPro" id="IPR036643">
    <property type="entry name" value="RNApol_insert_sf"/>
</dbReference>
<dbReference type="SUPFAM" id="SSF56553">
    <property type="entry name" value="Insert subdomain of RNA polymerase alpha subunit"/>
    <property type="match status" value="1"/>
</dbReference>
<proteinExistence type="predicted"/>
<dbReference type="SUPFAM" id="SSF47789">
    <property type="entry name" value="C-terminal domain of RNA polymerase alpha subunit"/>
    <property type="match status" value="1"/>
</dbReference>
<dbReference type="GO" id="GO:0003899">
    <property type="term" value="F:DNA-directed RNA polymerase activity"/>
    <property type="evidence" value="ECO:0007669"/>
    <property type="project" value="InterPro"/>
</dbReference>
<dbReference type="GO" id="GO:0000428">
    <property type="term" value="C:DNA-directed RNA polymerase complex"/>
    <property type="evidence" value="ECO:0007669"/>
    <property type="project" value="UniProtKB-KW"/>
</dbReference>
<sequence>MDWNKVKTSDSLPQWKCLEYRVESKRSHYGRFSLSPLLRGQGGTIGSALRRTLLRDVEGTNVTHVKFFNKRVKHLFSSSTILGIEESVHDIIMNLREIVFRCELHGIHKAYIYTVGPKNVTAQDIILPPFIQIVDGTQHIASITKPIHLHVTLKIEKNWGETTESIHPITKYFTRYIPTEIFYMPVRSVTYNVYFYKDEYDIHIYDILIFELWTNGELTPKEALYEACWRLIDLIIPLLDVPLLHVEGSGVKESIPLPIVSNMNRTQEDLFVQHLFIDQLGLPSKISKSLRESHIYRVSDFMNYSQQDLKNLEYSKKESIEQTLEILHKYFGINLTLRKD</sequence>
<reference evidence="4" key="2">
    <citation type="journal article" date="2008" name="BMC Evol. Biol.">
        <title>The complete plastid genome sequence of Welwitschia mirabilis: an unusually compact plastome with accelerated divergence rates.</title>
        <authorList>
            <person name="McCoy S.R."/>
            <person name="Kuehl J.V."/>
            <person name="Boore J.L."/>
            <person name="Raubeson L.A."/>
        </authorList>
    </citation>
    <scope>NUCLEOTIDE SEQUENCE [LARGE SCALE GENOMIC DNA]</scope>
</reference>
<dbReference type="InterPro" id="IPR036603">
    <property type="entry name" value="RBP11-like"/>
</dbReference>
<keyword evidence="4" id="KW-0150">Chloroplast</keyword>
<evidence type="ECO:0000259" key="3">
    <source>
        <dbReference type="SMART" id="SM00662"/>
    </source>
</evidence>
<reference evidence="6" key="3">
    <citation type="journal article" date="2009" name="Mol. Phylogenet. Evol.">
        <title>Evolution of reduced and compact chloroplast genomes (cpDNAs) in gnetophytes: Selection toward a lower-cost strategy.</title>
        <authorList>
            <person name="Wu C.-S."/>
            <person name="Lai Y.-T."/>
            <person name="Lin C.-P."/>
            <person name="Wang Y.-N."/>
            <person name="Chaw S.-M."/>
        </authorList>
    </citation>
    <scope>NUCLEOTIDE SEQUENCE [LARGE SCALE GENOMIC DNA]</scope>
</reference>
<feature type="domain" description="DNA-directed RNA polymerase RpoA/D/Rpb3-type" evidence="3">
    <location>
        <begin position="29"/>
        <end position="241"/>
    </location>
</feature>
<dbReference type="GeneID" id="6276176"/>